<evidence type="ECO:0000313" key="5">
    <source>
        <dbReference type="Proteomes" id="UP001549920"/>
    </source>
</evidence>
<keyword evidence="1" id="KW-0479">Metal-binding</keyword>
<reference evidence="4 5" key="1">
    <citation type="submission" date="2024-06" db="EMBL/GenBank/DDBJ databases">
        <title>A chromosome-level genome assembly of beet webworm, Loxostege sticticalis.</title>
        <authorList>
            <person name="Zhang Y."/>
        </authorList>
    </citation>
    <scope>NUCLEOTIDE SEQUENCE [LARGE SCALE GENOMIC DNA]</scope>
    <source>
        <strain evidence="4">AQ026</strain>
        <tissue evidence="4">Whole body</tissue>
    </source>
</reference>
<dbReference type="PANTHER" id="PTHR33198">
    <property type="entry name" value="ANK_REP_REGION DOMAIN-CONTAINING PROTEIN-RELATED"/>
    <property type="match status" value="1"/>
</dbReference>
<keyword evidence="1" id="KW-0863">Zinc-finger</keyword>
<feature type="compositionally biased region" description="Gly residues" evidence="2">
    <location>
        <begin position="216"/>
        <end position="231"/>
    </location>
</feature>
<dbReference type="Proteomes" id="UP001549920">
    <property type="component" value="Unassembled WGS sequence"/>
</dbReference>
<name>A0ABR3I5C2_LOXSC</name>
<comment type="caution">
    <text evidence="4">The sequence shown here is derived from an EMBL/GenBank/DDBJ whole genome shotgun (WGS) entry which is preliminary data.</text>
</comment>
<gene>
    <name evidence="4" type="ORF">ABMA27_016052</name>
</gene>
<evidence type="ECO:0000256" key="1">
    <source>
        <dbReference type="PROSITE-ProRule" id="PRU00047"/>
    </source>
</evidence>
<dbReference type="PANTHER" id="PTHR33198:SF19">
    <property type="entry name" value="CCHC-TYPE DOMAIN-CONTAINING PROTEIN"/>
    <property type="match status" value="1"/>
</dbReference>
<dbReference type="SMART" id="SM00343">
    <property type="entry name" value="ZnF_C2HC"/>
    <property type="match status" value="2"/>
</dbReference>
<evidence type="ECO:0000259" key="3">
    <source>
        <dbReference type="PROSITE" id="PS50158"/>
    </source>
</evidence>
<protein>
    <recommendedName>
        <fullName evidence="3">CCHC-type domain-containing protein</fullName>
    </recommendedName>
</protein>
<dbReference type="InterPro" id="IPR001878">
    <property type="entry name" value="Znf_CCHC"/>
</dbReference>
<dbReference type="PROSITE" id="PS50158">
    <property type="entry name" value="ZF_CCHC"/>
    <property type="match status" value="1"/>
</dbReference>
<feature type="domain" description="CCHC-type" evidence="3">
    <location>
        <begin position="261"/>
        <end position="275"/>
    </location>
</feature>
<keyword evidence="1" id="KW-0862">Zinc</keyword>
<evidence type="ECO:0000256" key="2">
    <source>
        <dbReference type="SAM" id="MobiDB-lite"/>
    </source>
</evidence>
<keyword evidence="5" id="KW-1185">Reference proteome</keyword>
<sequence>MACNGNTMFGGSLTFDHHVQEWSIFKSRFTQYCTANNITSETDKAGVRRRALLLTALMEDTYRIARNLAFPSDLEELEFSKLLEILDEHFRSKRSSFAERYKFYKAEQRPGEELADWAARVRSLAQHCGFKTELDTALRDRFVLGLENVKEKEKLFAESIDSLTFSKALELAQNVHCARLALQTARAEGGAGAPAAAHDVFALRGAGSSGAPPGAARGGGAGAGGRSGGGDRNSWQNKKCCDVCGYKNHSKEQCRFSEYTCRKCNKKGHLQRMCKTSVKNQFSLAADGCDDDDMIRGKTLQFFNIKIPHIAQPVFRRLSCCWVDLCAAG</sequence>
<evidence type="ECO:0000313" key="4">
    <source>
        <dbReference type="EMBL" id="KAL0884005.1"/>
    </source>
</evidence>
<organism evidence="4 5">
    <name type="scientific">Loxostege sticticalis</name>
    <name type="common">Beet webworm moth</name>
    <dbReference type="NCBI Taxonomy" id="481309"/>
    <lineage>
        <taxon>Eukaryota</taxon>
        <taxon>Metazoa</taxon>
        <taxon>Ecdysozoa</taxon>
        <taxon>Arthropoda</taxon>
        <taxon>Hexapoda</taxon>
        <taxon>Insecta</taxon>
        <taxon>Pterygota</taxon>
        <taxon>Neoptera</taxon>
        <taxon>Endopterygota</taxon>
        <taxon>Lepidoptera</taxon>
        <taxon>Glossata</taxon>
        <taxon>Ditrysia</taxon>
        <taxon>Pyraloidea</taxon>
        <taxon>Crambidae</taxon>
        <taxon>Pyraustinae</taxon>
        <taxon>Loxostege</taxon>
    </lineage>
</organism>
<accession>A0ABR3I5C2</accession>
<dbReference type="EMBL" id="JBEUOH010000008">
    <property type="protein sequence ID" value="KAL0884005.1"/>
    <property type="molecule type" value="Genomic_DNA"/>
</dbReference>
<feature type="region of interest" description="Disordered" evidence="2">
    <location>
        <begin position="211"/>
        <end position="234"/>
    </location>
</feature>
<proteinExistence type="predicted"/>